<dbReference type="AlphaFoldDB" id="A0A264VWJ3"/>
<proteinExistence type="predicted"/>
<dbReference type="EMBL" id="NOWC01000004">
    <property type="protein sequence ID" value="OZS75738.1"/>
    <property type="molecule type" value="Genomic_DNA"/>
</dbReference>
<dbReference type="RefSeq" id="WP_094961004.1">
    <property type="nucleotide sequence ID" value="NZ_NOWC01000004.1"/>
</dbReference>
<evidence type="ECO:0000313" key="2">
    <source>
        <dbReference type="Proteomes" id="UP000216001"/>
    </source>
</evidence>
<reference evidence="1 2" key="1">
    <citation type="submission" date="2017-07" db="EMBL/GenBank/DDBJ databases">
        <title>blaIMP-27 on transferable plasmids in Proteus mirabilis and Providencia rettgeri.</title>
        <authorList>
            <person name="Potter R."/>
        </authorList>
    </citation>
    <scope>NUCLEOTIDE SEQUENCE [LARGE SCALE GENOMIC DNA]</scope>
    <source>
        <strain evidence="1 2">PR1</strain>
    </source>
</reference>
<accession>A0A264VWJ3</accession>
<name>A0A264VWJ3_PRORE</name>
<evidence type="ECO:0000313" key="1">
    <source>
        <dbReference type="EMBL" id="OZS75738.1"/>
    </source>
</evidence>
<gene>
    <name evidence="1" type="ORF">CHI95_05520</name>
</gene>
<sequence>MSHEIKLSTAAKKSTQLNAILFKLNEMTTSDTIMDGLISAAYDLSNPVAGWLIEENAQRDNGHG</sequence>
<dbReference type="Proteomes" id="UP000216001">
    <property type="component" value="Unassembled WGS sequence"/>
</dbReference>
<organism evidence="1 2">
    <name type="scientific">Providencia rettgeri</name>
    <dbReference type="NCBI Taxonomy" id="587"/>
    <lineage>
        <taxon>Bacteria</taxon>
        <taxon>Pseudomonadati</taxon>
        <taxon>Pseudomonadota</taxon>
        <taxon>Gammaproteobacteria</taxon>
        <taxon>Enterobacterales</taxon>
        <taxon>Morganellaceae</taxon>
        <taxon>Providencia</taxon>
    </lineage>
</organism>
<comment type="caution">
    <text evidence="1">The sequence shown here is derived from an EMBL/GenBank/DDBJ whole genome shotgun (WGS) entry which is preliminary data.</text>
</comment>
<protein>
    <submittedName>
        <fullName evidence="1">Uncharacterized protein</fullName>
    </submittedName>
</protein>